<evidence type="ECO:0000256" key="3">
    <source>
        <dbReference type="ARBA" id="ARBA00022729"/>
    </source>
</evidence>
<evidence type="ECO:0000256" key="11">
    <source>
        <dbReference type="SAM" id="SignalP"/>
    </source>
</evidence>
<comment type="similarity">
    <text evidence="8">Belongs to the IRC22 family.</text>
</comment>
<evidence type="ECO:0000256" key="5">
    <source>
        <dbReference type="ARBA" id="ARBA00022989"/>
    </source>
</evidence>
<evidence type="ECO:0000256" key="1">
    <source>
        <dbReference type="ARBA" id="ARBA00004115"/>
    </source>
</evidence>
<gene>
    <name evidence="12" type="ORF">C8A04DRAFT_34350</name>
</gene>
<feature type="compositionally biased region" description="Basic residues" evidence="9">
    <location>
        <begin position="269"/>
        <end position="279"/>
    </location>
</feature>
<feature type="chain" id="PRO_5043013938" description="Translocon-associated protein subunit alpha" evidence="11">
    <location>
        <begin position="22"/>
        <end position="287"/>
    </location>
</feature>
<keyword evidence="6 10" id="KW-0472">Membrane</keyword>
<evidence type="ECO:0000256" key="10">
    <source>
        <dbReference type="SAM" id="Phobius"/>
    </source>
</evidence>
<protein>
    <recommendedName>
        <fullName evidence="14">Translocon-associated protein subunit alpha</fullName>
    </recommendedName>
</protein>
<dbReference type="EMBL" id="MU853557">
    <property type="protein sequence ID" value="KAK4147142.1"/>
    <property type="molecule type" value="Genomic_DNA"/>
</dbReference>
<comment type="function">
    <text evidence="7">Is probably involved in a pathway contributing to genomic integrity.</text>
</comment>
<keyword evidence="3 11" id="KW-0732">Signal</keyword>
<evidence type="ECO:0000313" key="12">
    <source>
        <dbReference type="EMBL" id="KAK4147142.1"/>
    </source>
</evidence>
<organism evidence="12 13">
    <name type="scientific">Dichotomopilus funicola</name>
    <dbReference type="NCBI Taxonomy" id="1934379"/>
    <lineage>
        <taxon>Eukaryota</taxon>
        <taxon>Fungi</taxon>
        <taxon>Dikarya</taxon>
        <taxon>Ascomycota</taxon>
        <taxon>Pezizomycotina</taxon>
        <taxon>Sordariomycetes</taxon>
        <taxon>Sordariomycetidae</taxon>
        <taxon>Sordariales</taxon>
        <taxon>Chaetomiaceae</taxon>
        <taxon>Dichotomopilus</taxon>
    </lineage>
</organism>
<evidence type="ECO:0000256" key="2">
    <source>
        <dbReference type="ARBA" id="ARBA00022692"/>
    </source>
</evidence>
<feature type="transmembrane region" description="Helical" evidence="10">
    <location>
        <begin position="178"/>
        <end position="196"/>
    </location>
</feature>
<feature type="region of interest" description="Disordered" evidence="9">
    <location>
        <begin position="260"/>
        <end position="287"/>
    </location>
</feature>
<keyword evidence="5 10" id="KW-1133">Transmembrane helix</keyword>
<dbReference type="GO" id="GO:0005789">
    <property type="term" value="C:endoplasmic reticulum membrane"/>
    <property type="evidence" value="ECO:0007669"/>
    <property type="project" value="UniProtKB-SubCell"/>
</dbReference>
<evidence type="ECO:0000313" key="13">
    <source>
        <dbReference type="Proteomes" id="UP001302676"/>
    </source>
</evidence>
<keyword evidence="13" id="KW-1185">Reference proteome</keyword>
<proteinExistence type="inferred from homology"/>
<dbReference type="PANTHER" id="PTHR12924:SF0">
    <property type="entry name" value="TRANSLOCON-ASSOCIATED PROTEIN SUBUNIT ALPHA"/>
    <property type="match status" value="1"/>
</dbReference>
<accession>A0AAN6ZQI6</accession>
<evidence type="ECO:0000256" key="7">
    <source>
        <dbReference type="ARBA" id="ARBA00037565"/>
    </source>
</evidence>
<dbReference type="AlphaFoldDB" id="A0AAN6ZQI6"/>
<feature type="signal peptide" evidence="11">
    <location>
        <begin position="1"/>
        <end position="21"/>
    </location>
</feature>
<evidence type="ECO:0000256" key="8">
    <source>
        <dbReference type="ARBA" id="ARBA00038311"/>
    </source>
</evidence>
<keyword evidence="2 10" id="KW-0812">Transmembrane</keyword>
<sequence>MVNFKWSSIALLALRVATAFATEEPDAESFTTVPVEQPELKADIETTFPDADIFGVKIVNGRVTKALIEITNHEDSPIDVAFIGGKLSTTKPLPEDAPASAATIRNLTAVRYDVTIPPGEKHQLPYQFVLDMMPQDVQVDLVAIVTSEATSQIFQVQAHSGPASIVEPPTSLFDPQIIFLYLFLTGVFGATLYFVYKTWIEALFPQAKPTGKGGSSQAGGGKKAARRAAAAVEAEAASADALSGNESAGFTSGGDGNKSYDESWIPSHHINRPTARRVKSSASGKAK</sequence>
<reference evidence="12" key="2">
    <citation type="submission" date="2023-05" db="EMBL/GenBank/DDBJ databases">
        <authorList>
            <consortium name="Lawrence Berkeley National Laboratory"/>
            <person name="Steindorff A."/>
            <person name="Hensen N."/>
            <person name="Bonometti L."/>
            <person name="Westerberg I."/>
            <person name="Brannstrom I.O."/>
            <person name="Guillou S."/>
            <person name="Cros-Aarteil S."/>
            <person name="Calhoun S."/>
            <person name="Haridas S."/>
            <person name="Kuo A."/>
            <person name="Mondo S."/>
            <person name="Pangilinan J."/>
            <person name="Riley R."/>
            <person name="Labutti K."/>
            <person name="Andreopoulos B."/>
            <person name="Lipzen A."/>
            <person name="Chen C."/>
            <person name="Yanf M."/>
            <person name="Daum C."/>
            <person name="Ng V."/>
            <person name="Clum A."/>
            <person name="Ohm R."/>
            <person name="Martin F."/>
            <person name="Silar P."/>
            <person name="Natvig D."/>
            <person name="Lalanne C."/>
            <person name="Gautier V."/>
            <person name="Ament-Velasquez S.L."/>
            <person name="Kruys A."/>
            <person name="Hutchinson M.I."/>
            <person name="Powell A.J."/>
            <person name="Barry K."/>
            <person name="Miller A.N."/>
            <person name="Grigoriev I.V."/>
            <person name="Debuchy R."/>
            <person name="Gladieux P."/>
            <person name="Thoren M.H."/>
            <person name="Johannesson H."/>
        </authorList>
    </citation>
    <scope>NUCLEOTIDE SEQUENCE</scope>
    <source>
        <strain evidence="12">CBS 141.50</strain>
    </source>
</reference>
<keyword evidence="4" id="KW-0256">Endoplasmic reticulum</keyword>
<evidence type="ECO:0000256" key="4">
    <source>
        <dbReference type="ARBA" id="ARBA00022824"/>
    </source>
</evidence>
<reference evidence="12" key="1">
    <citation type="journal article" date="2023" name="Mol. Phylogenet. Evol.">
        <title>Genome-scale phylogeny and comparative genomics of the fungal order Sordariales.</title>
        <authorList>
            <person name="Hensen N."/>
            <person name="Bonometti L."/>
            <person name="Westerberg I."/>
            <person name="Brannstrom I.O."/>
            <person name="Guillou S."/>
            <person name="Cros-Aarteil S."/>
            <person name="Calhoun S."/>
            <person name="Haridas S."/>
            <person name="Kuo A."/>
            <person name="Mondo S."/>
            <person name="Pangilinan J."/>
            <person name="Riley R."/>
            <person name="LaButti K."/>
            <person name="Andreopoulos B."/>
            <person name="Lipzen A."/>
            <person name="Chen C."/>
            <person name="Yan M."/>
            <person name="Daum C."/>
            <person name="Ng V."/>
            <person name="Clum A."/>
            <person name="Steindorff A."/>
            <person name="Ohm R.A."/>
            <person name="Martin F."/>
            <person name="Silar P."/>
            <person name="Natvig D.O."/>
            <person name="Lalanne C."/>
            <person name="Gautier V."/>
            <person name="Ament-Velasquez S.L."/>
            <person name="Kruys A."/>
            <person name="Hutchinson M.I."/>
            <person name="Powell A.J."/>
            <person name="Barry K."/>
            <person name="Miller A.N."/>
            <person name="Grigoriev I.V."/>
            <person name="Debuchy R."/>
            <person name="Gladieux P."/>
            <person name="Hiltunen Thoren M."/>
            <person name="Johannesson H."/>
        </authorList>
    </citation>
    <scope>NUCLEOTIDE SEQUENCE</scope>
    <source>
        <strain evidence="12">CBS 141.50</strain>
    </source>
</reference>
<dbReference type="InterPro" id="IPR005595">
    <property type="entry name" value="TRAP_alpha"/>
</dbReference>
<comment type="subcellular location">
    <subcellularLocation>
        <location evidence="1">Endoplasmic reticulum membrane</location>
        <topology evidence="1">Single-pass type I membrane protein</topology>
    </subcellularLocation>
</comment>
<dbReference type="PANTHER" id="PTHR12924">
    <property type="entry name" value="TRANSLOCON-ASSOCIATED PROTEIN, ALPHA SUBUNIT"/>
    <property type="match status" value="1"/>
</dbReference>
<dbReference type="Pfam" id="PF03896">
    <property type="entry name" value="TRAP_alpha"/>
    <property type="match status" value="1"/>
</dbReference>
<dbReference type="Proteomes" id="UP001302676">
    <property type="component" value="Unassembled WGS sequence"/>
</dbReference>
<evidence type="ECO:0008006" key="14">
    <source>
        <dbReference type="Google" id="ProtNLM"/>
    </source>
</evidence>
<dbReference type="RefSeq" id="XP_062640513.1">
    <property type="nucleotide sequence ID" value="XM_062782800.1"/>
</dbReference>
<evidence type="ECO:0000256" key="9">
    <source>
        <dbReference type="SAM" id="MobiDB-lite"/>
    </source>
</evidence>
<comment type="caution">
    <text evidence="12">The sequence shown here is derived from an EMBL/GenBank/DDBJ whole genome shotgun (WGS) entry which is preliminary data.</text>
</comment>
<dbReference type="GeneID" id="87819413"/>
<name>A0AAN6ZQI6_9PEZI</name>
<evidence type="ECO:0000256" key="6">
    <source>
        <dbReference type="ARBA" id="ARBA00023136"/>
    </source>
</evidence>